<evidence type="ECO:0000313" key="2">
    <source>
        <dbReference type="Proteomes" id="UP000001307"/>
    </source>
</evidence>
<name>E4WQ74_OIKDI</name>
<dbReference type="AlphaFoldDB" id="E4WQ74"/>
<organism evidence="1">
    <name type="scientific">Oikopleura dioica</name>
    <name type="common">Tunicate</name>
    <dbReference type="NCBI Taxonomy" id="34765"/>
    <lineage>
        <taxon>Eukaryota</taxon>
        <taxon>Metazoa</taxon>
        <taxon>Chordata</taxon>
        <taxon>Tunicata</taxon>
        <taxon>Appendicularia</taxon>
        <taxon>Copelata</taxon>
        <taxon>Oikopleuridae</taxon>
        <taxon>Oikopleura</taxon>
    </lineage>
</organism>
<accession>E4WQ74</accession>
<gene>
    <name evidence="1" type="ORF">GSOID_T00000041001</name>
</gene>
<keyword evidence="2" id="KW-1185">Reference proteome</keyword>
<reference evidence="1" key="1">
    <citation type="journal article" date="2010" name="Science">
        <title>Plasticity of animal genome architecture unmasked by rapid evolution of a pelagic tunicate.</title>
        <authorList>
            <person name="Denoeud F."/>
            <person name="Henriet S."/>
            <person name="Mungpakdee S."/>
            <person name="Aury J.M."/>
            <person name="Da Silva C."/>
            <person name="Brinkmann H."/>
            <person name="Mikhaleva J."/>
            <person name="Olsen L.C."/>
            <person name="Jubin C."/>
            <person name="Canestro C."/>
            <person name="Bouquet J.M."/>
            <person name="Danks G."/>
            <person name="Poulain J."/>
            <person name="Campsteijn C."/>
            <person name="Adamski M."/>
            <person name="Cross I."/>
            <person name="Yadetie F."/>
            <person name="Muffato M."/>
            <person name="Louis A."/>
            <person name="Butcher S."/>
            <person name="Tsagkogeorga G."/>
            <person name="Konrad A."/>
            <person name="Singh S."/>
            <person name="Jensen M.F."/>
            <person name="Cong E.H."/>
            <person name="Eikeseth-Otteraa H."/>
            <person name="Noel B."/>
            <person name="Anthouard V."/>
            <person name="Porcel B.M."/>
            <person name="Kachouri-Lafond R."/>
            <person name="Nishino A."/>
            <person name="Ugolini M."/>
            <person name="Chourrout P."/>
            <person name="Nishida H."/>
            <person name="Aasland R."/>
            <person name="Huzurbazar S."/>
            <person name="Westhof E."/>
            <person name="Delsuc F."/>
            <person name="Lehrach H."/>
            <person name="Reinhardt R."/>
            <person name="Weissenbach J."/>
            <person name="Roy S.W."/>
            <person name="Artiguenave F."/>
            <person name="Postlethwait J.H."/>
            <person name="Manak J.R."/>
            <person name="Thompson E.M."/>
            <person name="Jaillon O."/>
            <person name="Du Pasquier L."/>
            <person name="Boudinot P."/>
            <person name="Liberles D.A."/>
            <person name="Volff J.N."/>
            <person name="Philippe H."/>
            <person name="Lenhard B."/>
            <person name="Roest Crollius H."/>
            <person name="Wincker P."/>
            <person name="Chourrout D."/>
        </authorList>
    </citation>
    <scope>NUCLEOTIDE SEQUENCE [LARGE SCALE GENOMIC DNA]</scope>
</reference>
<dbReference type="EMBL" id="FN653015">
    <property type="protein sequence ID" value="CBY20058.1"/>
    <property type="molecule type" value="Genomic_DNA"/>
</dbReference>
<protein>
    <submittedName>
        <fullName evidence="1">Uncharacterized protein</fullName>
    </submittedName>
</protein>
<evidence type="ECO:0000313" key="1">
    <source>
        <dbReference type="EMBL" id="CBY20058.1"/>
    </source>
</evidence>
<proteinExistence type="predicted"/>
<sequence length="259" mass="29965">MKEFKGEMFSPESAEKRLSTLKTKLADKKLADSLADQKLSNAELALIEAQQAVKAAKAHKNKTQIDAEVAKDDVIVFSKAMEINPLSENELKLMKFEKEIGVFRGAGNLSRCNMENVRVMTDDEVKNVLKMLDLGATHVNFQISNDGVYSNYAGWDISLDIMRHCDIGFPHEELEFSINNSKLIVDNDEDEYDDGNIFDHGYSYEMVFINEQNEIIDKAYYNFRVNLEKFEKNREKYSDLKYKICINIFRDDETDFYRK</sequence>
<dbReference type="Proteomes" id="UP000001307">
    <property type="component" value="Unassembled WGS sequence"/>
</dbReference>
<dbReference type="InParanoid" id="E4WQ74"/>